<proteinExistence type="predicted"/>
<sequence>MKKKKFNLAYMSATTYPILLIGFINKNWVVITLSFLLLASFIIGGSIQNKRQIY</sequence>
<dbReference type="RefSeq" id="WP_244683262.1">
    <property type="nucleotide sequence ID" value="NZ_JALIRM010000016.1"/>
</dbReference>
<keyword evidence="1" id="KW-0812">Transmembrane</keyword>
<evidence type="ECO:0000313" key="2">
    <source>
        <dbReference type="EMBL" id="MDQ0345463.1"/>
    </source>
</evidence>
<reference evidence="2 3" key="1">
    <citation type="submission" date="2023-07" db="EMBL/GenBank/DDBJ databases">
        <title>Genomic Encyclopedia of Type Strains, Phase IV (KMG-IV): sequencing the most valuable type-strain genomes for metagenomic binning, comparative biology and taxonomic classification.</title>
        <authorList>
            <person name="Goeker M."/>
        </authorList>
    </citation>
    <scope>NUCLEOTIDE SEQUENCE [LARGE SCALE GENOMIC DNA]</scope>
    <source>
        <strain evidence="2 3">DSM 27848</strain>
    </source>
</reference>
<gene>
    <name evidence="2" type="ORF">J2S14_004319</name>
</gene>
<keyword evidence="1" id="KW-1133">Transmembrane helix</keyword>
<keyword evidence="3" id="KW-1185">Reference proteome</keyword>
<dbReference type="Proteomes" id="UP001232343">
    <property type="component" value="Unassembled WGS sequence"/>
</dbReference>
<organism evidence="2 3">
    <name type="scientific">Lederbergia wuyishanensis</name>
    <dbReference type="NCBI Taxonomy" id="1347903"/>
    <lineage>
        <taxon>Bacteria</taxon>
        <taxon>Bacillati</taxon>
        <taxon>Bacillota</taxon>
        <taxon>Bacilli</taxon>
        <taxon>Bacillales</taxon>
        <taxon>Bacillaceae</taxon>
        <taxon>Lederbergia</taxon>
    </lineage>
</organism>
<feature type="transmembrane region" description="Helical" evidence="1">
    <location>
        <begin position="30"/>
        <end position="47"/>
    </location>
</feature>
<name>A0ABU0DAT5_9BACI</name>
<feature type="transmembrane region" description="Helical" evidence="1">
    <location>
        <begin position="7"/>
        <end position="24"/>
    </location>
</feature>
<evidence type="ECO:0000313" key="3">
    <source>
        <dbReference type="Proteomes" id="UP001232343"/>
    </source>
</evidence>
<protein>
    <submittedName>
        <fullName evidence="2">Uncharacterized protein</fullName>
    </submittedName>
</protein>
<accession>A0ABU0DAT5</accession>
<evidence type="ECO:0000256" key="1">
    <source>
        <dbReference type="SAM" id="Phobius"/>
    </source>
</evidence>
<dbReference type="EMBL" id="JAUSUO010000016">
    <property type="protein sequence ID" value="MDQ0345463.1"/>
    <property type="molecule type" value="Genomic_DNA"/>
</dbReference>
<comment type="caution">
    <text evidence="2">The sequence shown here is derived from an EMBL/GenBank/DDBJ whole genome shotgun (WGS) entry which is preliminary data.</text>
</comment>
<keyword evidence="1" id="KW-0472">Membrane</keyword>